<evidence type="ECO:0000313" key="1">
    <source>
        <dbReference type="EMBL" id="KAK2720964.1"/>
    </source>
</evidence>
<evidence type="ECO:0000313" key="2">
    <source>
        <dbReference type="Proteomes" id="UP001187531"/>
    </source>
</evidence>
<dbReference type="EMBL" id="JAVRJZ010000007">
    <property type="protein sequence ID" value="KAK2720964.1"/>
    <property type="molecule type" value="Genomic_DNA"/>
</dbReference>
<keyword evidence="2" id="KW-1185">Reference proteome</keyword>
<accession>A0AA88I3M7</accession>
<protein>
    <submittedName>
        <fullName evidence="1">Uncharacterized protein</fullName>
    </submittedName>
</protein>
<proteinExistence type="predicted"/>
<dbReference type="AlphaFoldDB" id="A0AA88I3M7"/>
<gene>
    <name evidence="1" type="ORF">QYM36_004749</name>
</gene>
<reference evidence="1" key="1">
    <citation type="submission" date="2023-07" db="EMBL/GenBank/DDBJ databases">
        <title>Chromosome-level genome assembly of Artemia franciscana.</title>
        <authorList>
            <person name="Jo E."/>
        </authorList>
    </citation>
    <scope>NUCLEOTIDE SEQUENCE</scope>
    <source>
        <tissue evidence="1">Whole body</tissue>
    </source>
</reference>
<name>A0AA88I3M7_ARTSF</name>
<organism evidence="1 2">
    <name type="scientific">Artemia franciscana</name>
    <name type="common">Brine shrimp</name>
    <name type="synonym">Artemia sanfranciscana</name>
    <dbReference type="NCBI Taxonomy" id="6661"/>
    <lineage>
        <taxon>Eukaryota</taxon>
        <taxon>Metazoa</taxon>
        <taxon>Ecdysozoa</taxon>
        <taxon>Arthropoda</taxon>
        <taxon>Crustacea</taxon>
        <taxon>Branchiopoda</taxon>
        <taxon>Anostraca</taxon>
        <taxon>Artemiidae</taxon>
        <taxon>Artemia</taxon>
    </lineage>
</organism>
<sequence>SYTIHRKHHSERLVNYLQYAVDYFWSKFASDSIVICGIVKAEPSWLESCLSLKQVVKSPTRGSNLLDMVFTNLEQCYKEPKITISIDLSEQLTVIWRLSHLPRRKAIKKTATYLPIKDEQISGIKEKLALQNWTFIYRQPLAEDMTNTFCDKRFLRKIKYARKQHGRLTVQYLLSSTPKKLHSTAKNILG</sequence>
<feature type="non-terminal residue" evidence="1">
    <location>
        <position position="1"/>
    </location>
</feature>
<comment type="caution">
    <text evidence="1">The sequence shown here is derived from an EMBL/GenBank/DDBJ whole genome shotgun (WGS) entry which is preliminary data.</text>
</comment>
<dbReference type="Proteomes" id="UP001187531">
    <property type="component" value="Unassembled WGS sequence"/>
</dbReference>